<evidence type="ECO:0000313" key="2">
    <source>
        <dbReference type="EMBL" id="KAK8782187.1"/>
    </source>
</evidence>
<dbReference type="EMBL" id="JARKHS020006921">
    <property type="protein sequence ID" value="KAK8782187.1"/>
    <property type="molecule type" value="Genomic_DNA"/>
</dbReference>
<comment type="caution">
    <text evidence="2">The sequence shown here is derived from an EMBL/GenBank/DDBJ whole genome shotgun (WGS) entry which is preliminary data.</text>
</comment>
<proteinExistence type="predicted"/>
<dbReference type="AlphaFoldDB" id="A0AAQ4F504"/>
<evidence type="ECO:0000256" key="1">
    <source>
        <dbReference type="SAM" id="MobiDB-lite"/>
    </source>
</evidence>
<dbReference type="Proteomes" id="UP001321473">
    <property type="component" value="Unassembled WGS sequence"/>
</dbReference>
<organism evidence="2 3">
    <name type="scientific">Amblyomma americanum</name>
    <name type="common">Lone star tick</name>
    <dbReference type="NCBI Taxonomy" id="6943"/>
    <lineage>
        <taxon>Eukaryota</taxon>
        <taxon>Metazoa</taxon>
        <taxon>Ecdysozoa</taxon>
        <taxon>Arthropoda</taxon>
        <taxon>Chelicerata</taxon>
        <taxon>Arachnida</taxon>
        <taxon>Acari</taxon>
        <taxon>Parasitiformes</taxon>
        <taxon>Ixodida</taxon>
        <taxon>Ixodoidea</taxon>
        <taxon>Ixodidae</taxon>
        <taxon>Amblyomminae</taxon>
        <taxon>Amblyomma</taxon>
    </lineage>
</organism>
<accession>A0AAQ4F504</accession>
<protein>
    <submittedName>
        <fullName evidence="2">Uncharacterized protein</fullName>
    </submittedName>
</protein>
<gene>
    <name evidence="2" type="ORF">V5799_016474</name>
</gene>
<feature type="region of interest" description="Disordered" evidence="1">
    <location>
        <begin position="77"/>
        <end position="187"/>
    </location>
</feature>
<keyword evidence="3" id="KW-1185">Reference proteome</keyword>
<name>A0AAQ4F504_AMBAM</name>
<reference evidence="2 3" key="1">
    <citation type="journal article" date="2023" name="Arcadia Sci">
        <title>De novo assembly of a long-read Amblyomma americanum tick genome.</title>
        <authorList>
            <person name="Chou S."/>
            <person name="Poskanzer K.E."/>
            <person name="Rollins M."/>
            <person name="Thuy-Boun P.S."/>
        </authorList>
    </citation>
    <scope>NUCLEOTIDE SEQUENCE [LARGE SCALE GENOMIC DNA]</scope>
    <source>
        <strain evidence="2">F_SG_1</strain>
        <tissue evidence="2">Salivary glands</tissue>
    </source>
</reference>
<evidence type="ECO:0000313" key="3">
    <source>
        <dbReference type="Proteomes" id="UP001321473"/>
    </source>
</evidence>
<sequence length="187" mass="20706">MMSSSEYSEGDSLSFHSQFAALDAGPHCREQVFQNNFLGVPCSRSDESLSTEEDGEDIMYQLSVFWPYPKGPDASLRKGPSLANLSKRPVLCKGPNPQNRRGPDPSLRNGPDPKNHSGIKWRADCTGWKGPKADAMLVLAKPKKRRRRGAKHAASSCTQERTEDDESDGGRADHQSAVRIHRKESEV</sequence>
<feature type="compositionally biased region" description="Basic residues" evidence="1">
    <location>
        <begin position="141"/>
        <end position="151"/>
    </location>
</feature>